<dbReference type="RefSeq" id="WP_146916752.1">
    <property type="nucleotide sequence ID" value="NZ_CP042430.1"/>
</dbReference>
<dbReference type="AlphaFoldDB" id="A0A5B8U1S4"/>
<feature type="transmembrane region" description="Helical" evidence="2">
    <location>
        <begin position="88"/>
        <end position="110"/>
    </location>
</feature>
<dbReference type="Proteomes" id="UP000321805">
    <property type="component" value="Chromosome"/>
</dbReference>
<feature type="region of interest" description="Disordered" evidence="1">
    <location>
        <begin position="181"/>
        <end position="207"/>
    </location>
</feature>
<keyword evidence="2" id="KW-0812">Transmembrane</keyword>
<feature type="compositionally biased region" description="Basic and acidic residues" evidence="1">
    <location>
        <begin position="181"/>
        <end position="190"/>
    </location>
</feature>
<feature type="transmembrane region" description="Helical" evidence="2">
    <location>
        <begin position="21"/>
        <end position="43"/>
    </location>
</feature>
<keyword evidence="4" id="KW-1185">Reference proteome</keyword>
<evidence type="ECO:0000256" key="2">
    <source>
        <dbReference type="SAM" id="Phobius"/>
    </source>
</evidence>
<proteinExistence type="predicted"/>
<dbReference type="KEGG" id="bsol:FSW04_04630"/>
<sequence>MPERDAIAMWGARLRWRLRGAWQWPVFVVATVVDAVVLARLPFAGGRSDLLGSVLAAGFMNLIVIAVVSRAGGALLRRRRPQLPREIAADHAGTAGLAGLAVLLVVGGLLHRPALTAGDATRAEAVAAARAYAAHHAPAEYAGNLGRSDTWTQASYLYRTCFPGADPRRDWCVIVRTDEPSPVVRRDPDQRPNATIAGPDNPGRAGA</sequence>
<evidence type="ECO:0000313" key="3">
    <source>
        <dbReference type="EMBL" id="QEC46946.1"/>
    </source>
</evidence>
<keyword evidence="2" id="KW-0472">Membrane</keyword>
<feature type="transmembrane region" description="Helical" evidence="2">
    <location>
        <begin position="55"/>
        <end position="76"/>
    </location>
</feature>
<evidence type="ECO:0000313" key="4">
    <source>
        <dbReference type="Proteomes" id="UP000321805"/>
    </source>
</evidence>
<name>A0A5B8U1S4_9ACTN</name>
<reference evidence="3 4" key="1">
    <citation type="journal article" date="2018" name="J. Microbiol.">
        <title>Baekduia soli gen. nov., sp. nov., a novel bacterium isolated from the soil of Baekdu Mountain and proposal of a novel family name, Baekduiaceae fam. nov.</title>
        <authorList>
            <person name="An D.S."/>
            <person name="Siddiqi M.Z."/>
            <person name="Kim K.H."/>
            <person name="Yu H.S."/>
            <person name="Im W.T."/>
        </authorList>
    </citation>
    <scope>NUCLEOTIDE SEQUENCE [LARGE SCALE GENOMIC DNA]</scope>
    <source>
        <strain evidence="3 4">BR7-21</strain>
    </source>
</reference>
<evidence type="ECO:0000256" key="1">
    <source>
        <dbReference type="SAM" id="MobiDB-lite"/>
    </source>
</evidence>
<dbReference type="OrthoDB" id="5244361at2"/>
<gene>
    <name evidence="3" type="ORF">FSW04_04630</name>
</gene>
<dbReference type="EMBL" id="CP042430">
    <property type="protein sequence ID" value="QEC46946.1"/>
    <property type="molecule type" value="Genomic_DNA"/>
</dbReference>
<accession>A0A5B8U1S4</accession>
<organism evidence="3 4">
    <name type="scientific">Baekduia soli</name>
    <dbReference type="NCBI Taxonomy" id="496014"/>
    <lineage>
        <taxon>Bacteria</taxon>
        <taxon>Bacillati</taxon>
        <taxon>Actinomycetota</taxon>
        <taxon>Thermoleophilia</taxon>
        <taxon>Solirubrobacterales</taxon>
        <taxon>Baekduiaceae</taxon>
        <taxon>Baekduia</taxon>
    </lineage>
</organism>
<keyword evidence="2" id="KW-1133">Transmembrane helix</keyword>
<protein>
    <submittedName>
        <fullName evidence="3">Uncharacterized protein</fullName>
    </submittedName>
</protein>